<dbReference type="InterPro" id="IPR000182">
    <property type="entry name" value="GNAT_dom"/>
</dbReference>
<organism evidence="2 3">
    <name type="scientific">Vibrio neptunius</name>
    <dbReference type="NCBI Taxonomy" id="170651"/>
    <lineage>
        <taxon>Bacteria</taxon>
        <taxon>Pseudomonadati</taxon>
        <taxon>Pseudomonadota</taxon>
        <taxon>Gammaproteobacteria</taxon>
        <taxon>Vibrionales</taxon>
        <taxon>Vibrionaceae</taxon>
        <taxon>Vibrio</taxon>
    </lineage>
</organism>
<dbReference type="RefSeq" id="WP_206369702.1">
    <property type="nucleotide sequence ID" value="NZ_CAWPTM010000167.1"/>
</dbReference>
<evidence type="ECO:0000313" key="2">
    <source>
        <dbReference type="EMBL" id="MBN3577767.1"/>
    </source>
</evidence>
<dbReference type="InterPro" id="IPR016181">
    <property type="entry name" value="Acyl_CoA_acyltransferase"/>
</dbReference>
<dbReference type="Gene3D" id="3.40.630.30">
    <property type="match status" value="1"/>
</dbReference>
<comment type="caution">
    <text evidence="2">The sequence shown here is derived from an EMBL/GenBank/DDBJ whole genome shotgun (WGS) entry which is preliminary data.</text>
</comment>
<dbReference type="PANTHER" id="PTHR43451:SF1">
    <property type="entry name" value="ACETYLTRANSFERASE"/>
    <property type="match status" value="1"/>
</dbReference>
<dbReference type="Proteomes" id="UP000779070">
    <property type="component" value="Unassembled WGS sequence"/>
</dbReference>
<dbReference type="PANTHER" id="PTHR43451">
    <property type="entry name" value="ACETYLTRANSFERASE (GNAT) FAMILY PROTEIN"/>
    <property type="match status" value="1"/>
</dbReference>
<gene>
    <name evidence="2" type="ORF">JYA62_08755</name>
</gene>
<dbReference type="CDD" id="cd04301">
    <property type="entry name" value="NAT_SF"/>
    <property type="match status" value="1"/>
</dbReference>
<feature type="domain" description="N-acetyltransferase" evidence="1">
    <location>
        <begin position="3"/>
        <end position="155"/>
    </location>
</feature>
<evidence type="ECO:0000259" key="1">
    <source>
        <dbReference type="PROSITE" id="PS51186"/>
    </source>
</evidence>
<sequence length="156" mass="17463">MSITFRNAKICDAKAISELILPLAKKYVCPTCDPSVHGVLLKSMSEEKVEYYLSTNYHYVVAVTANDEIIGVAGIRDNSHLYHLFVNDSFQGHGLSRQLWEVVKENALNNGNKGTFTVNSAINAESVYLRFGFKRTKGIRNRQGMIDIPMMLEASC</sequence>
<dbReference type="PROSITE" id="PS51186">
    <property type="entry name" value="GNAT"/>
    <property type="match status" value="1"/>
</dbReference>
<dbReference type="SUPFAM" id="SSF55729">
    <property type="entry name" value="Acyl-CoA N-acyltransferases (Nat)"/>
    <property type="match status" value="1"/>
</dbReference>
<dbReference type="Pfam" id="PF13673">
    <property type="entry name" value="Acetyltransf_10"/>
    <property type="match status" value="1"/>
</dbReference>
<keyword evidence="3" id="KW-1185">Reference proteome</keyword>
<name>A0ABS3A255_9VIBR</name>
<protein>
    <submittedName>
        <fullName evidence="2">GNAT family N-acetyltransferase</fullName>
    </submittedName>
</protein>
<reference evidence="2 3" key="1">
    <citation type="submission" date="2021-02" db="EMBL/GenBank/DDBJ databases">
        <title>Draft Genome Sequences of 5 Vibrio neptunius Strains Isolated From of Bivalve Hatcheries.</title>
        <authorList>
            <person name="Galvis F."/>
            <person name="Barja J.L."/>
            <person name="Lemos M.L."/>
            <person name="Balado M."/>
        </authorList>
    </citation>
    <scope>NUCLEOTIDE SEQUENCE [LARGE SCALE GENOMIC DNA]</scope>
    <source>
        <strain evidence="2 3">PP-145.98</strain>
    </source>
</reference>
<dbReference type="EMBL" id="JAFHLB010000009">
    <property type="protein sequence ID" value="MBN3577767.1"/>
    <property type="molecule type" value="Genomic_DNA"/>
</dbReference>
<proteinExistence type="predicted"/>
<accession>A0ABS3A255</accession>
<dbReference type="InterPro" id="IPR052564">
    <property type="entry name" value="N-acetyltrans/Recomb-assoc"/>
</dbReference>
<evidence type="ECO:0000313" key="3">
    <source>
        <dbReference type="Proteomes" id="UP000779070"/>
    </source>
</evidence>